<accession>A0A0M7D128</accession>
<reference evidence="2 3" key="1">
    <citation type="submission" date="2015-09" db="EMBL/GenBank/DDBJ databases">
        <authorList>
            <person name="Jackson K.R."/>
            <person name="Lunt B.L."/>
            <person name="Fisher J.N.B."/>
            <person name="Gardner A.V."/>
            <person name="Bailey M.E."/>
            <person name="Deus L.M."/>
            <person name="Earl A.S."/>
            <person name="Gibby P.D."/>
            <person name="Hartmann K.A."/>
            <person name="Liu J.E."/>
            <person name="Manci A.M."/>
            <person name="Nielsen D.A."/>
            <person name="Solomon M.B."/>
            <person name="Breakwell D.P."/>
            <person name="Burnett S.H."/>
            <person name="Grose J.H."/>
        </authorList>
    </citation>
    <scope>NUCLEOTIDE SEQUENCE [LARGE SCALE GENOMIC DNA]</scope>
    <source>
        <strain evidence="2 3">2789STDY5608636</strain>
    </source>
</reference>
<dbReference type="EMBL" id="CP016440">
    <property type="protein sequence ID" value="ANY15907.1"/>
    <property type="molecule type" value="Genomic_DNA"/>
</dbReference>
<evidence type="ECO:0000313" key="4">
    <source>
        <dbReference type="Proteomes" id="UP000092950"/>
    </source>
</evidence>
<dbReference type="InterPro" id="IPR011231">
    <property type="entry name" value="Phage_VT1-Sakai_H0018"/>
</dbReference>
<gene>
    <name evidence="1" type="ORF">BBN53_08365</name>
    <name evidence="2" type="ORF">ERS370011_00739</name>
</gene>
<name>A0A0J6BTI1_9BORD</name>
<evidence type="ECO:0000313" key="2">
    <source>
        <dbReference type="EMBL" id="CUI46486.1"/>
    </source>
</evidence>
<dbReference type="KEGG" id="bpdz:BBN53_08365"/>
<dbReference type="RefSeq" id="WP_048026448.1">
    <property type="nucleotide sequence ID" value="NZ_CAJGUP010000096.1"/>
</dbReference>
<evidence type="ECO:0000313" key="3">
    <source>
        <dbReference type="Proteomes" id="UP000053096"/>
    </source>
</evidence>
<dbReference type="EMBL" id="CYTV01000001">
    <property type="protein sequence ID" value="CUI46486.1"/>
    <property type="molecule type" value="Genomic_DNA"/>
</dbReference>
<protein>
    <recommendedName>
        <fullName evidence="5">DUF2190 domain-containing protein</fullName>
    </recommendedName>
</protein>
<dbReference type="Proteomes" id="UP000092950">
    <property type="component" value="Chromosome"/>
</dbReference>
<keyword evidence="4" id="KW-1185">Reference proteome</keyword>
<proteinExistence type="predicted"/>
<sequence>MSQKTSILTLSLEAAAAISADTFVTLAGEPAAAGEAAIGIAVAPAATGEYFPYDVLGTSTAKAGAAITKGQNLEVGAGATAVPQTTGVLVAIALEDAEADQTVEVLLIQGGTEPASGGV</sequence>
<dbReference type="Pfam" id="PF09956">
    <property type="entry name" value="Phage_cement_2"/>
    <property type="match status" value="1"/>
</dbReference>
<evidence type="ECO:0000313" key="1">
    <source>
        <dbReference type="EMBL" id="ANY15907.1"/>
    </source>
</evidence>
<reference evidence="1 4" key="2">
    <citation type="submission" date="2016-07" db="EMBL/GenBank/DDBJ databases">
        <title>Complete genome sequences of Bordetella pseudohinzii.</title>
        <authorList>
            <person name="Spilker T."/>
            <person name="Darrah R."/>
            <person name="LiPuma J.J."/>
        </authorList>
    </citation>
    <scope>NUCLEOTIDE SEQUENCE [LARGE SCALE GENOMIC DNA]</scope>
    <source>
        <strain evidence="1 4">HI4681</strain>
    </source>
</reference>
<evidence type="ECO:0008006" key="5">
    <source>
        <dbReference type="Google" id="ProtNLM"/>
    </source>
</evidence>
<organism evidence="2 3">
    <name type="scientific">Bordetella pseudohinzii</name>
    <dbReference type="NCBI Taxonomy" id="1331258"/>
    <lineage>
        <taxon>Bacteria</taxon>
        <taxon>Pseudomonadati</taxon>
        <taxon>Pseudomonadota</taxon>
        <taxon>Betaproteobacteria</taxon>
        <taxon>Burkholderiales</taxon>
        <taxon>Alcaligenaceae</taxon>
        <taxon>Bordetella</taxon>
    </lineage>
</organism>
<accession>A0A0J6BTI1</accession>
<dbReference type="AlphaFoldDB" id="A0A0J6BTI1"/>
<dbReference type="Proteomes" id="UP000053096">
    <property type="component" value="Unassembled WGS sequence"/>
</dbReference>